<dbReference type="EMBL" id="ACJX03000001">
    <property type="protein sequence ID" value="KRT36445.1"/>
    <property type="molecule type" value="Genomic_DNA"/>
</dbReference>
<sequence length="40" mass="4763">MQENIGKSVGDLVMGIAKWVLRKFYELWEIERLKLQKQAL</sequence>
<organism evidence="1 2">
    <name type="scientific">Acetomicrobium hydrogeniformans ATCC BAA-1850</name>
    <dbReference type="NCBI Taxonomy" id="592015"/>
    <lineage>
        <taxon>Bacteria</taxon>
        <taxon>Thermotogati</taxon>
        <taxon>Synergistota</taxon>
        <taxon>Synergistia</taxon>
        <taxon>Synergistales</taxon>
        <taxon>Acetomicrobiaceae</taxon>
        <taxon>Acetomicrobium</taxon>
    </lineage>
</organism>
<comment type="caution">
    <text evidence="1">The sequence shown here is derived from an EMBL/GenBank/DDBJ whole genome shotgun (WGS) entry which is preliminary data.</text>
</comment>
<name>A0A0T5XDK3_9BACT</name>
<dbReference type="Proteomes" id="UP000005273">
    <property type="component" value="Unassembled WGS sequence"/>
</dbReference>
<evidence type="ECO:0000313" key="1">
    <source>
        <dbReference type="EMBL" id="KRT36445.1"/>
    </source>
</evidence>
<dbReference type="AlphaFoldDB" id="A0A0T5XDK3"/>
<accession>A0A0T5XDK3</accession>
<protein>
    <submittedName>
        <fullName evidence="1">Uncharacterized protein</fullName>
    </submittedName>
</protein>
<keyword evidence="2" id="KW-1185">Reference proteome</keyword>
<reference evidence="2" key="1">
    <citation type="submission" date="2012-09" db="EMBL/GenBank/DDBJ databases">
        <authorList>
            <person name="Weinstock G."/>
            <person name="Sodergren E."/>
            <person name="Clifton S."/>
            <person name="Fulton L."/>
            <person name="Fulton B."/>
            <person name="Courtney L."/>
            <person name="Fronick C."/>
            <person name="Harrison M."/>
            <person name="Strong C."/>
            <person name="Farmer C."/>
            <person name="Delehaunty K."/>
            <person name="Markovic C."/>
            <person name="Hall O."/>
            <person name="Minx P."/>
            <person name="Tomlinson C."/>
            <person name="Mitreva M."/>
            <person name="Nelson J."/>
            <person name="Hou S."/>
            <person name="Wollam A."/>
            <person name="Pepin K.H."/>
            <person name="Johnson M."/>
            <person name="Bhonagiri V."/>
            <person name="Nash W.E."/>
            <person name="Suruliraj S."/>
            <person name="Warren W."/>
            <person name="Chinwalla A."/>
            <person name="Mardis E.R."/>
            <person name="Wilson R.K."/>
        </authorList>
    </citation>
    <scope>NUCLEOTIDE SEQUENCE [LARGE SCALE GENOMIC DNA]</scope>
    <source>
        <strain evidence="2">OS1</strain>
    </source>
</reference>
<evidence type="ECO:0000313" key="2">
    <source>
        <dbReference type="Proteomes" id="UP000005273"/>
    </source>
</evidence>
<gene>
    <name evidence="1" type="ORF">HMPREF1705_03728</name>
</gene>
<proteinExistence type="predicted"/>